<proteinExistence type="predicted"/>
<keyword evidence="2" id="KW-1185">Reference proteome</keyword>
<accession>A0A7W5Z1J4</accession>
<gene>
    <name evidence="1" type="ORF">FHS81_000211</name>
</gene>
<organism evidence="1 2">
    <name type="scientific">Pseudochelatococcus contaminans</name>
    <dbReference type="NCBI Taxonomy" id="1538103"/>
    <lineage>
        <taxon>Bacteria</taxon>
        <taxon>Pseudomonadati</taxon>
        <taxon>Pseudomonadota</taxon>
        <taxon>Alphaproteobacteria</taxon>
        <taxon>Hyphomicrobiales</taxon>
        <taxon>Chelatococcaceae</taxon>
        <taxon>Pseudochelatococcus</taxon>
    </lineage>
</organism>
<dbReference type="AlphaFoldDB" id="A0A7W5Z1J4"/>
<reference evidence="1 2" key="1">
    <citation type="submission" date="2020-08" db="EMBL/GenBank/DDBJ databases">
        <title>Genomic Encyclopedia of Type Strains, Phase IV (KMG-IV): sequencing the most valuable type-strain genomes for metagenomic binning, comparative biology and taxonomic classification.</title>
        <authorList>
            <person name="Goeker M."/>
        </authorList>
    </citation>
    <scope>NUCLEOTIDE SEQUENCE [LARGE SCALE GENOMIC DNA]</scope>
    <source>
        <strain evidence="1 2">DSM 28760</strain>
    </source>
</reference>
<sequence>MAIYVDYEDIKGEVTQDGFKDQIEVHSVSWGVGRGISMTPGATGNRESTEPSVSEISIVKQFDAASTKLFTEACTGSKGKTVKINLVSTGNPGAKYVVYTLTDALISSYSVSSSGDRPSESISISFVKLEFEFIPMDKEGKPKSSIKVAYDLSTAKTS</sequence>
<dbReference type="RefSeq" id="WP_183750190.1">
    <property type="nucleotide sequence ID" value="NZ_JACICC010000001.1"/>
</dbReference>
<evidence type="ECO:0000313" key="1">
    <source>
        <dbReference type="EMBL" id="MBB3808157.1"/>
    </source>
</evidence>
<comment type="caution">
    <text evidence="1">The sequence shown here is derived from an EMBL/GenBank/DDBJ whole genome shotgun (WGS) entry which is preliminary data.</text>
</comment>
<dbReference type="Gene3D" id="2.30.110.20">
    <property type="entry name" value="Hcp1-like"/>
    <property type="match status" value="1"/>
</dbReference>
<dbReference type="SUPFAM" id="SSF141452">
    <property type="entry name" value="Hcp1-like"/>
    <property type="match status" value="1"/>
</dbReference>
<dbReference type="Pfam" id="PF05638">
    <property type="entry name" value="T6SS_HCP"/>
    <property type="match status" value="1"/>
</dbReference>
<evidence type="ECO:0000313" key="2">
    <source>
        <dbReference type="Proteomes" id="UP000537592"/>
    </source>
</evidence>
<dbReference type="InterPro" id="IPR036624">
    <property type="entry name" value="Hcp1-lik_sf"/>
</dbReference>
<dbReference type="PANTHER" id="PTHR36152">
    <property type="entry name" value="CYTOPLASMIC PROTEIN-RELATED"/>
    <property type="match status" value="1"/>
</dbReference>
<name>A0A7W5Z1J4_9HYPH</name>
<dbReference type="Proteomes" id="UP000537592">
    <property type="component" value="Unassembled WGS sequence"/>
</dbReference>
<dbReference type="PANTHER" id="PTHR36152:SF1">
    <property type="entry name" value="UBIQUITIN-LIKE DOMAIN-CONTAINING PROTEIN"/>
    <property type="match status" value="1"/>
</dbReference>
<dbReference type="InterPro" id="IPR008514">
    <property type="entry name" value="T6SS_Hcp"/>
</dbReference>
<dbReference type="InterPro" id="IPR053165">
    <property type="entry name" value="HSI-I_assembly_Hcp1"/>
</dbReference>
<dbReference type="EMBL" id="JACICC010000001">
    <property type="protein sequence ID" value="MBB3808157.1"/>
    <property type="molecule type" value="Genomic_DNA"/>
</dbReference>
<protein>
    <submittedName>
        <fullName evidence="1">Type VI secretion system secreted protein Hcp</fullName>
    </submittedName>
</protein>